<name>A0AAU8DJC6_9ACTN</name>
<keyword evidence="1" id="KW-0812">Transmembrane</keyword>
<dbReference type="AlphaFoldDB" id="A0AAU8DJC6"/>
<feature type="transmembrane region" description="Helical" evidence="1">
    <location>
        <begin position="48"/>
        <end position="67"/>
    </location>
</feature>
<dbReference type="EMBL" id="CP159218">
    <property type="protein sequence ID" value="XCG62073.1"/>
    <property type="molecule type" value="Genomic_DNA"/>
</dbReference>
<sequence>MTDPTPARPGKNRQPSLVPGTVLLALAAVLIVVVLIKPAMPDWLRTTIAIAAVVVVLALLVVSFRVFRSTTRR</sequence>
<feature type="transmembrane region" description="Helical" evidence="1">
    <location>
        <begin position="17"/>
        <end position="36"/>
    </location>
</feature>
<gene>
    <name evidence="2" type="ORF">ABLG96_12355</name>
</gene>
<accession>A0AAU8DJC6</accession>
<reference evidence="2" key="1">
    <citation type="submission" date="2024-05" db="EMBL/GenBank/DDBJ databases">
        <authorList>
            <person name="Cai S.Y."/>
            <person name="Jin L.M."/>
            <person name="Li H.R."/>
        </authorList>
    </citation>
    <scope>NUCLEOTIDE SEQUENCE</scope>
    <source>
        <strain evidence="2">A5-74</strain>
    </source>
</reference>
<evidence type="ECO:0000313" key="2">
    <source>
        <dbReference type="EMBL" id="XCG62073.1"/>
    </source>
</evidence>
<proteinExistence type="predicted"/>
<keyword evidence="1" id="KW-0472">Membrane</keyword>
<organism evidence="2">
    <name type="scientific">Nakamurella sp. A5-74</name>
    <dbReference type="NCBI Taxonomy" id="3158264"/>
    <lineage>
        <taxon>Bacteria</taxon>
        <taxon>Bacillati</taxon>
        <taxon>Actinomycetota</taxon>
        <taxon>Actinomycetes</taxon>
        <taxon>Nakamurellales</taxon>
        <taxon>Nakamurellaceae</taxon>
        <taxon>Nakamurella</taxon>
    </lineage>
</organism>
<keyword evidence="1" id="KW-1133">Transmembrane helix</keyword>
<dbReference type="RefSeq" id="WP_353647688.1">
    <property type="nucleotide sequence ID" value="NZ_CP159218.1"/>
</dbReference>
<evidence type="ECO:0000256" key="1">
    <source>
        <dbReference type="SAM" id="Phobius"/>
    </source>
</evidence>
<protein>
    <submittedName>
        <fullName evidence="2">Uncharacterized protein</fullName>
    </submittedName>
</protein>